<gene>
    <name evidence="2" type="ORF">ACEWY4_023533</name>
</gene>
<feature type="region of interest" description="Disordered" evidence="1">
    <location>
        <begin position="769"/>
        <end position="791"/>
    </location>
</feature>
<dbReference type="PANTHER" id="PTHR28450:SF1">
    <property type="entry name" value="FANCONI ANEMIA GROUP B PROTEIN"/>
    <property type="match status" value="1"/>
</dbReference>
<protein>
    <recommendedName>
        <fullName evidence="4">Fanconi anemia group B protein</fullName>
    </recommendedName>
</protein>
<feature type="compositionally biased region" description="Basic and acidic residues" evidence="1">
    <location>
        <begin position="769"/>
        <end position="780"/>
    </location>
</feature>
<dbReference type="Proteomes" id="UP001591681">
    <property type="component" value="Unassembled WGS sequence"/>
</dbReference>
<dbReference type="AlphaFoldDB" id="A0ABD1J3B2"/>
<evidence type="ECO:0000313" key="2">
    <source>
        <dbReference type="EMBL" id="KAL2081680.1"/>
    </source>
</evidence>
<comment type="caution">
    <text evidence="2">The sequence shown here is derived from an EMBL/GenBank/DDBJ whole genome shotgun (WGS) entry which is preliminary data.</text>
</comment>
<sequence length="854" mass="94152">MTHGKGHTKLITLNGEILSFQCRYSHQDGDSLKKSELICQKLSFTRETNCFTSQDGDISIYKDSSADVDVVYCSTALDIRKKIVVPCILLRQLKRKTSCYKYKLITLTSSTKAELHVKFNSLYELQDDISIFQGPTVMWRHEGTVYYASVCTSEVRSIPVQMSVVFLGELCNKLFVFGSQIDLTEEVSGPTSADRRKDNKIVGYSVEDGKVFNGMCVMPNAYSSVVQCALVVSAVEVSGHIKVTMVGATNKKQLVCFEDGDLKEGCQLPFEEPECIKMADTGNFGLIFMISFKHGNVCAVWKETFQVAACWSGMSSVLVDDFVGCGTDQILLVLHDQSPPQSLTNFIMTDLCGTAYSHGHSEICEESETSDAAQGNFLCTVQALESRLQSGLTLLQDLQRDVDVKDRVLLQSTSALSDLVSGREHVISKTEQEGLVSLWEEAAEGKEGKQEERMQTESEHQPFLVNKLWQRIIEDRLVVGVSITKRNDVFLKSAAISLLTGAAQGYVPTVIQTQSRAQWIHTHSPSPLEPVAKRKRQNQAGCRGCSGDGDLQKLVLIAICELAPLLTCDSVKYPVVLHYVLREPTTTPDGPHSPKALQCGLVSLSISDMAQGGHHPHFLQGPTGGCKDELREDLLSLLAFLDSWSFQISSADHTLCDVGQWLREALGCETVEASPQYLLCNPAGPSAALVFHWLQKSPFLGELVIYCSGTVALLRFLLSLCGFLPASCHIQPVRKGGLENRAQDVACSLEKEVLALRKGLWSLFTDAADGHQGRQGRSSDRPAGGGEAPGPVAVNELQRLQEEWQRDIEGSTRRVATLGAMDRYQSLVQRVLHEQLQVDVDVLLDRETRSVFIQ</sequence>
<dbReference type="PANTHER" id="PTHR28450">
    <property type="entry name" value="FANCONI ANEMIA GROUP B PROTEIN"/>
    <property type="match status" value="1"/>
</dbReference>
<proteinExistence type="predicted"/>
<evidence type="ECO:0008006" key="4">
    <source>
        <dbReference type="Google" id="ProtNLM"/>
    </source>
</evidence>
<accession>A0ABD1J3B2</accession>
<organism evidence="2 3">
    <name type="scientific">Coilia grayii</name>
    <name type="common">Gray's grenadier anchovy</name>
    <dbReference type="NCBI Taxonomy" id="363190"/>
    <lineage>
        <taxon>Eukaryota</taxon>
        <taxon>Metazoa</taxon>
        <taxon>Chordata</taxon>
        <taxon>Craniata</taxon>
        <taxon>Vertebrata</taxon>
        <taxon>Euteleostomi</taxon>
        <taxon>Actinopterygii</taxon>
        <taxon>Neopterygii</taxon>
        <taxon>Teleostei</taxon>
        <taxon>Clupei</taxon>
        <taxon>Clupeiformes</taxon>
        <taxon>Clupeoidei</taxon>
        <taxon>Engraulidae</taxon>
        <taxon>Coilinae</taxon>
        <taxon>Coilia</taxon>
    </lineage>
</organism>
<reference evidence="2 3" key="1">
    <citation type="submission" date="2024-09" db="EMBL/GenBank/DDBJ databases">
        <title>A chromosome-level genome assembly of Gray's grenadier anchovy, Coilia grayii.</title>
        <authorList>
            <person name="Fu Z."/>
        </authorList>
    </citation>
    <scope>NUCLEOTIDE SEQUENCE [LARGE SCALE GENOMIC DNA]</scope>
    <source>
        <strain evidence="2">G4</strain>
        <tissue evidence="2">Muscle</tissue>
    </source>
</reference>
<dbReference type="InterPro" id="IPR033333">
    <property type="entry name" value="FANCB"/>
</dbReference>
<dbReference type="EMBL" id="JBHFQA010000020">
    <property type="protein sequence ID" value="KAL2081680.1"/>
    <property type="molecule type" value="Genomic_DNA"/>
</dbReference>
<keyword evidence="3" id="KW-1185">Reference proteome</keyword>
<evidence type="ECO:0000313" key="3">
    <source>
        <dbReference type="Proteomes" id="UP001591681"/>
    </source>
</evidence>
<name>A0ABD1J3B2_9TELE</name>
<evidence type="ECO:0000256" key="1">
    <source>
        <dbReference type="SAM" id="MobiDB-lite"/>
    </source>
</evidence>